<dbReference type="PANTHER" id="PTHR43460:SF1">
    <property type="entry name" value="METHYLTRANSFERASE TYPE 11 DOMAIN-CONTAINING PROTEIN"/>
    <property type="match status" value="1"/>
</dbReference>
<evidence type="ECO:0000313" key="3">
    <source>
        <dbReference type="Proteomes" id="UP000185511"/>
    </source>
</evidence>
<dbReference type="GO" id="GO:0008757">
    <property type="term" value="F:S-adenosylmethionine-dependent methyltransferase activity"/>
    <property type="evidence" value="ECO:0007669"/>
    <property type="project" value="InterPro"/>
</dbReference>
<dbReference type="Gene3D" id="3.40.50.150">
    <property type="entry name" value="Vaccinia Virus protein VP39"/>
    <property type="match status" value="1"/>
</dbReference>
<dbReference type="KEGG" id="acad:UA74_14640"/>
<keyword evidence="3" id="KW-1185">Reference proteome</keyword>
<proteinExistence type="predicted"/>
<organism evidence="2 3">
    <name type="scientific">Actinoalloteichus fjordicus</name>
    <dbReference type="NCBI Taxonomy" id="1612552"/>
    <lineage>
        <taxon>Bacteria</taxon>
        <taxon>Bacillati</taxon>
        <taxon>Actinomycetota</taxon>
        <taxon>Actinomycetes</taxon>
        <taxon>Pseudonocardiales</taxon>
        <taxon>Pseudonocardiaceae</taxon>
        <taxon>Actinoalloteichus</taxon>
    </lineage>
</organism>
<dbReference type="SUPFAM" id="SSF53335">
    <property type="entry name" value="S-adenosyl-L-methionine-dependent methyltransferases"/>
    <property type="match status" value="1"/>
</dbReference>
<dbReference type="EMBL" id="CP016076">
    <property type="protein sequence ID" value="APU14986.1"/>
    <property type="molecule type" value="Genomic_DNA"/>
</dbReference>
<dbReference type="AlphaFoldDB" id="A0AAC9LCC3"/>
<accession>A0AAC9LCC3</accession>
<reference evidence="3" key="1">
    <citation type="submission" date="2016-06" db="EMBL/GenBank/DDBJ databases">
        <title>Complete genome sequence of Actinoalloteichus fjordicus DSM 46855 (=ADI127-17), type strain of the new species Actinoalloteichus fjordicus.</title>
        <authorList>
            <person name="Ruckert C."/>
            <person name="Nouioui I."/>
            <person name="Willmese J."/>
            <person name="van Wezel G."/>
            <person name="Klenk H.-P."/>
            <person name="Kalinowski J."/>
            <person name="Zotchev S.B."/>
        </authorList>
    </citation>
    <scope>NUCLEOTIDE SEQUENCE [LARGE SCALE GENOMIC DNA]</scope>
    <source>
        <strain evidence="3">ADI127-7</strain>
    </source>
</reference>
<dbReference type="Proteomes" id="UP000185511">
    <property type="component" value="Chromosome"/>
</dbReference>
<dbReference type="InterPro" id="IPR013216">
    <property type="entry name" value="Methyltransf_11"/>
</dbReference>
<name>A0AAC9LCC3_9PSEU</name>
<evidence type="ECO:0000259" key="1">
    <source>
        <dbReference type="Pfam" id="PF08241"/>
    </source>
</evidence>
<dbReference type="InterPro" id="IPR052939">
    <property type="entry name" value="23S_rRNA_MeTrnsfrase_RlmA"/>
</dbReference>
<dbReference type="PANTHER" id="PTHR43460">
    <property type="entry name" value="METHYLTRANSFERASE"/>
    <property type="match status" value="1"/>
</dbReference>
<dbReference type="Pfam" id="PF08241">
    <property type="entry name" value="Methyltransf_11"/>
    <property type="match status" value="1"/>
</dbReference>
<gene>
    <name evidence="2" type="ORF">UA74_14640</name>
</gene>
<keyword evidence="2" id="KW-0808">Transferase</keyword>
<protein>
    <submittedName>
        <fullName evidence="2">Methyltransferase family protein</fullName>
    </submittedName>
</protein>
<keyword evidence="2" id="KW-0489">Methyltransferase</keyword>
<sequence>MTRTFEGLLAEADAADVDGWGFSWLTGRATEERAPWGYTRLVAERVQHATALLDLETGGGEVLAGIPGLPPTTCATEYWPPNLALARRRLEPAGITVVDGDPTRLPFDDHTFDLVISRHPVAPPWSEAARVLRPGGTLLSQGIGPGSMIELAEAITGPRPPGTRPDPEQTAEIVRQTGLTVTDLRSAALRAEFHDIGAVVYFLRKVIWTVPDFSIEAYRAPLAALHARMRTAGPFVTHAQRFLIEARKPT</sequence>
<dbReference type="InterPro" id="IPR029063">
    <property type="entry name" value="SAM-dependent_MTases_sf"/>
</dbReference>
<dbReference type="CDD" id="cd02440">
    <property type="entry name" value="AdoMet_MTases"/>
    <property type="match status" value="1"/>
</dbReference>
<dbReference type="RefSeq" id="WP_075740817.1">
    <property type="nucleotide sequence ID" value="NZ_CP016076.1"/>
</dbReference>
<feature type="domain" description="Methyltransferase type 11" evidence="1">
    <location>
        <begin position="53"/>
        <end position="139"/>
    </location>
</feature>
<dbReference type="GO" id="GO:0032259">
    <property type="term" value="P:methylation"/>
    <property type="evidence" value="ECO:0007669"/>
    <property type="project" value="UniProtKB-KW"/>
</dbReference>
<evidence type="ECO:0000313" key="2">
    <source>
        <dbReference type="EMBL" id="APU14986.1"/>
    </source>
</evidence>